<organism evidence="3">
    <name type="scientific">Rodentolepis nana</name>
    <name type="common">Dwarf tapeworm</name>
    <name type="synonym">Hymenolepis nana</name>
    <dbReference type="NCBI Taxonomy" id="102285"/>
    <lineage>
        <taxon>Eukaryota</taxon>
        <taxon>Metazoa</taxon>
        <taxon>Spiralia</taxon>
        <taxon>Lophotrochozoa</taxon>
        <taxon>Platyhelminthes</taxon>
        <taxon>Cestoda</taxon>
        <taxon>Eucestoda</taxon>
        <taxon>Cyclophyllidea</taxon>
        <taxon>Hymenolepididae</taxon>
        <taxon>Rodentolepis</taxon>
    </lineage>
</organism>
<reference evidence="1 2" key="2">
    <citation type="submission" date="2018-11" db="EMBL/GenBank/DDBJ databases">
        <authorList>
            <consortium name="Pathogen Informatics"/>
        </authorList>
    </citation>
    <scope>NUCLEOTIDE SEQUENCE [LARGE SCALE GENOMIC DNA]</scope>
</reference>
<dbReference type="STRING" id="102285.A0A0R3TSM2"/>
<name>A0A0R3TSM2_RODNA</name>
<dbReference type="Proteomes" id="UP000278807">
    <property type="component" value="Unassembled WGS sequence"/>
</dbReference>
<accession>A0A0R3TSM2</accession>
<dbReference type="AlphaFoldDB" id="A0A0R3TSM2"/>
<gene>
    <name evidence="1" type="ORF">HNAJ_LOCUS10649</name>
</gene>
<evidence type="ECO:0000313" key="2">
    <source>
        <dbReference type="Proteomes" id="UP000278807"/>
    </source>
</evidence>
<keyword evidence="2" id="KW-1185">Reference proteome</keyword>
<dbReference type="OrthoDB" id="6286310at2759"/>
<evidence type="ECO:0000313" key="1">
    <source>
        <dbReference type="EMBL" id="VDO08441.1"/>
    </source>
</evidence>
<protein>
    <submittedName>
        <fullName evidence="3">Dystrophin</fullName>
    </submittedName>
</protein>
<dbReference type="EMBL" id="UZAE01013145">
    <property type="protein sequence ID" value="VDO08441.1"/>
    <property type="molecule type" value="Genomic_DNA"/>
</dbReference>
<dbReference type="WBParaSite" id="HNAJ_0001065401-mRNA-1">
    <property type="protein sequence ID" value="HNAJ_0001065401-mRNA-1"/>
    <property type="gene ID" value="HNAJ_0001065401"/>
</dbReference>
<evidence type="ECO:0000313" key="3">
    <source>
        <dbReference type="WBParaSite" id="HNAJ_0001065401-mRNA-1"/>
    </source>
</evidence>
<proteinExistence type="predicted"/>
<reference evidence="3" key="1">
    <citation type="submission" date="2017-02" db="UniProtKB">
        <authorList>
            <consortium name="WormBaseParasite"/>
        </authorList>
    </citation>
    <scope>IDENTIFICATION</scope>
</reference>
<sequence>MIPTGYRAEFESKAEKILNWLDTRIESLELTTMKAANEEQPDLINQENSQRVESPSAVISKIDKELPEIKEDMVLVNTLGERYRKDLSQAGENVEELDQLFEDIEERWSMLDQLYKKASVLIEDRAISSQIVSSEETPVQQASSEKTSKSICDSVETFKQWLEEAKTEATRQIKCKDGNELDELIADFTVSLRSFHHIPQISISSKFIPVLYRV</sequence>